<gene>
    <name evidence="16" type="ORF">MILUP08_40589</name>
</gene>
<dbReference type="Pfam" id="PF02737">
    <property type="entry name" value="3HCDH_N"/>
    <property type="match status" value="1"/>
</dbReference>
<evidence type="ECO:0000256" key="11">
    <source>
        <dbReference type="ARBA" id="ARBA00023268"/>
    </source>
</evidence>
<dbReference type="Pfam" id="PF00378">
    <property type="entry name" value="ECH_1"/>
    <property type="match status" value="1"/>
</dbReference>
<organism evidence="16 17">
    <name type="scientific">Micromonospora lupini str. Lupac 08</name>
    <dbReference type="NCBI Taxonomy" id="1150864"/>
    <lineage>
        <taxon>Bacteria</taxon>
        <taxon>Bacillati</taxon>
        <taxon>Actinomycetota</taxon>
        <taxon>Actinomycetes</taxon>
        <taxon>Micromonosporales</taxon>
        <taxon>Micromonosporaceae</taxon>
        <taxon>Micromonospora</taxon>
    </lineage>
</organism>
<dbReference type="GO" id="GO:0016509">
    <property type="term" value="F:long-chain (3S)-3-hydroxyacyl-CoA dehydrogenase (NAD+) activity"/>
    <property type="evidence" value="ECO:0007669"/>
    <property type="project" value="TreeGrafter"/>
</dbReference>
<comment type="caution">
    <text evidence="16">The sequence shown here is derived from an EMBL/GenBank/DDBJ whole genome shotgun (WGS) entry which is preliminary data.</text>
</comment>
<proteinExistence type="inferred from homology"/>
<dbReference type="FunFam" id="1.10.1040.50:FF:000005">
    <property type="entry name" value="Probable 3-hydroxyacyl-CoA dehydrogenase"/>
    <property type="match status" value="1"/>
</dbReference>
<dbReference type="FunFam" id="3.90.226.10:FF:000047">
    <property type="entry name" value="Probable 3-hydroxyacyl-CoA dehydrogenase"/>
    <property type="match status" value="1"/>
</dbReference>
<keyword evidence="6" id="KW-0442">Lipid degradation</keyword>
<feature type="compositionally biased region" description="Low complexity" evidence="13">
    <location>
        <begin position="708"/>
        <end position="731"/>
    </location>
</feature>
<dbReference type="InterPro" id="IPR036291">
    <property type="entry name" value="NAD(P)-bd_dom_sf"/>
</dbReference>
<dbReference type="STRING" id="1150864.MILUP08_40589"/>
<keyword evidence="16" id="KW-0413">Isomerase</keyword>
<dbReference type="SUPFAM" id="SSF48179">
    <property type="entry name" value="6-phosphogluconate dehydrogenase C-terminal domain-like"/>
    <property type="match status" value="2"/>
</dbReference>
<dbReference type="SUPFAM" id="SSF52096">
    <property type="entry name" value="ClpP/crotonase"/>
    <property type="match status" value="1"/>
</dbReference>
<dbReference type="EC" id="5.1.2.3" evidence="16"/>
<dbReference type="Gene3D" id="3.90.226.10">
    <property type="entry name" value="2-enoyl-CoA Hydratase, Chain A, domain 1"/>
    <property type="match status" value="1"/>
</dbReference>
<evidence type="ECO:0000256" key="7">
    <source>
        <dbReference type="ARBA" id="ARBA00023002"/>
    </source>
</evidence>
<dbReference type="PANTHER" id="PTHR43612">
    <property type="entry name" value="TRIFUNCTIONAL ENZYME SUBUNIT ALPHA"/>
    <property type="match status" value="1"/>
</dbReference>
<evidence type="ECO:0000256" key="3">
    <source>
        <dbReference type="ARBA" id="ARBA00007005"/>
    </source>
</evidence>
<comment type="catalytic activity">
    <reaction evidence="12">
        <text>a (3S)-3-hydroxyacyl-CoA + NAD(+) = a 3-oxoacyl-CoA + NADH + H(+)</text>
        <dbReference type="Rhea" id="RHEA:22432"/>
        <dbReference type="ChEBI" id="CHEBI:15378"/>
        <dbReference type="ChEBI" id="CHEBI:57318"/>
        <dbReference type="ChEBI" id="CHEBI:57540"/>
        <dbReference type="ChEBI" id="CHEBI:57945"/>
        <dbReference type="ChEBI" id="CHEBI:90726"/>
        <dbReference type="EC" id="1.1.1.35"/>
    </reaction>
</comment>
<dbReference type="PANTHER" id="PTHR43612:SF3">
    <property type="entry name" value="TRIFUNCTIONAL ENZYME SUBUNIT ALPHA, MITOCHONDRIAL"/>
    <property type="match status" value="1"/>
</dbReference>
<dbReference type="InterPro" id="IPR029045">
    <property type="entry name" value="ClpP/crotonase-like_dom_sf"/>
</dbReference>
<feature type="domain" description="3-hydroxyacyl-CoA dehydrogenase NAD binding" evidence="15">
    <location>
        <begin position="318"/>
        <end position="496"/>
    </location>
</feature>
<dbReference type="EC" id="1.1.1.35" evidence="16"/>
<dbReference type="AlphaFoldDB" id="I0KVT2"/>
<dbReference type="UniPathway" id="UPA00659"/>
<evidence type="ECO:0000313" key="16">
    <source>
        <dbReference type="EMBL" id="CCH15679.1"/>
    </source>
</evidence>
<sequence length="731" mass="76910">MTTTIRYDRGDDGIVTLTLDDPDQSANTMNRAYAASMSAVLDRLEAERDLVGVIVTSAKSTFFAGGDLPEMIRATRADAPALADLLGTIKRDLRRLETLGRPVVAAVNGSALGGGLEIALACHHRIALDAPGSRLGLPEVTLGLLPGAGGVTRTVRMLGLAGALTTVLLTGRRMRPADALAAGIVDEVVATPAELLDRARAWIAANPQPRQPWDRPDYRMPGGTPASRSLAAQLPAFPATLRKQLKGARLPAPEAILAAAVEGAQVDLDTALTVETRHLIGLLTGQVAKNMIGAFFFDLKAVNGGAARPAVDVPQVRKVAVLGAGMMGAGIAYACASAGLDVVVKDVSPEAAGRAREHAERLLARRVRKGRATEADARAVLDRITTTDQVDALAGCDAVIEAVFEDPALKKAVFAEVLPVLAPGALLASNTSTLPITALATGVDRPADFIGMHFFSPVDRMPLLEIVVGERTGDEALARAFDLGRRIGKTPIVVNDGRGFFTSRVIGRFIDEAVGMVAEGVPAASVEQAALQAGYPTGPLALADEVSLTLIQRIRRQFEAASEEYLPLPAHRLVDELVDAYDRPGRAAGRGFYSYDDGSRGRLWTGLSDLVTDAGRAVPFTDLQERMLFAEALDALRCLDEGVLRTETDANIGSIFGIGFPAWTGGVIRYVRQYAGGPAGFAARATELAETYGDRFTPPADLADRLAARTAAEPPTGTEPAARPAEPAGVA</sequence>
<comment type="pathway">
    <text evidence="1">Lipid metabolism; fatty acid beta-oxidation.</text>
</comment>
<keyword evidence="5" id="KW-0276">Fatty acid metabolism</keyword>
<dbReference type="GO" id="GO:0004300">
    <property type="term" value="F:enoyl-CoA hydratase activity"/>
    <property type="evidence" value="ECO:0007669"/>
    <property type="project" value="UniProtKB-EC"/>
</dbReference>
<evidence type="ECO:0000259" key="15">
    <source>
        <dbReference type="Pfam" id="PF02737"/>
    </source>
</evidence>
<dbReference type="CDD" id="cd06558">
    <property type="entry name" value="crotonase-like"/>
    <property type="match status" value="1"/>
</dbReference>
<evidence type="ECO:0000256" key="12">
    <source>
        <dbReference type="ARBA" id="ARBA00049556"/>
    </source>
</evidence>
<evidence type="ECO:0000259" key="14">
    <source>
        <dbReference type="Pfam" id="PF00725"/>
    </source>
</evidence>
<keyword evidence="9" id="KW-0443">Lipid metabolism</keyword>
<dbReference type="InterPro" id="IPR050136">
    <property type="entry name" value="FA_oxidation_alpha_subunit"/>
</dbReference>
<evidence type="ECO:0000256" key="4">
    <source>
        <dbReference type="ARBA" id="ARBA00009463"/>
    </source>
</evidence>
<dbReference type="Pfam" id="PF00725">
    <property type="entry name" value="3HCDH"/>
    <property type="match status" value="1"/>
</dbReference>
<comment type="similarity">
    <text evidence="3">In the central section; belongs to the 3-hydroxyacyl-CoA dehydrogenase family.</text>
</comment>
<keyword evidence="10 16" id="KW-0456">Lyase</keyword>
<dbReference type="GO" id="GO:0006635">
    <property type="term" value="P:fatty acid beta-oxidation"/>
    <property type="evidence" value="ECO:0007669"/>
    <property type="project" value="UniProtKB-UniPathway"/>
</dbReference>
<dbReference type="InterPro" id="IPR006176">
    <property type="entry name" value="3-OHacyl-CoA_DH_NAD-bd"/>
</dbReference>
<evidence type="ECO:0000256" key="2">
    <source>
        <dbReference type="ARBA" id="ARBA00005086"/>
    </source>
</evidence>
<dbReference type="EC" id="4.2.1.17" evidence="16"/>
<keyword evidence="8" id="KW-0520">NAD</keyword>
<reference evidence="17" key="1">
    <citation type="journal article" date="2012" name="J. Bacteriol.">
        <title>Genome Sequence of Micromonospora lupini Lupac 08, Isolated from Root Nodules of Lupinus angustifolius.</title>
        <authorList>
            <person name="Alonso-Vega P."/>
            <person name="Normand P."/>
            <person name="Bacigalupe R."/>
            <person name="Pujic P."/>
            <person name="Lajus A."/>
            <person name="Vallenet D."/>
            <person name="Carro L."/>
            <person name="Coll P."/>
            <person name="Trujillo M.E."/>
        </authorList>
    </citation>
    <scope>NUCLEOTIDE SEQUENCE [LARGE SCALE GENOMIC DNA]</scope>
    <source>
        <strain evidence="17">Lupac 08</strain>
    </source>
</reference>
<dbReference type="eggNOG" id="COG1250">
    <property type="taxonomic scope" value="Bacteria"/>
</dbReference>
<keyword evidence="17" id="KW-1185">Reference proteome</keyword>
<dbReference type="InterPro" id="IPR008927">
    <property type="entry name" value="6-PGluconate_DH-like_C_sf"/>
</dbReference>
<dbReference type="GO" id="GO:0008692">
    <property type="term" value="F:3-hydroxybutyryl-CoA epimerase activity"/>
    <property type="evidence" value="ECO:0007669"/>
    <property type="project" value="UniProtKB-EC"/>
</dbReference>
<dbReference type="Gene3D" id="1.10.1040.50">
    <property type="match status" value="1"/>
</dbReference>
<dbReference type="eggNOG" id="COG1024">
    <property type="taxonomic scope" value="Bacteria"/>
</dbReference>
<evidence type="ECO:0000313" key="17">
    <source>
        <dbReference type="Proteomes" id="UP000003448"/>
    </source>
</evidence>
<dbReference type="OrthoDB" id="3216872at2"/>
<dbReference type="InterPro" id="IPR006108">
    <property type="entry name" value="3HC_DH_C"/>
</dbReference>
<keyword evidence="7 16" id="KW-0560">Oxidoreductase</keyword>
<evidence type="ECO:0000256" key="6">
    <source>
        <dbReference type="ARBA" id="ARBA00022963"/>
    </source>
</evidence>
<protein>
    <submittedName>
        <fullName evidence="16">Fatty acid oxidation complex alpha-subunit</fullName>
        <ecNumber evidence="16">1.1.1.35</ecNumber>
        <ecNumber evidence="16">4.2.1.17</ecNumber>
        <ecNumber evidence="16">5.1.2.3</ecNumber>
    </submittedName>
</protein>
<evidence type="ECO:0000256" key="1">
    <source>
        <dbReference type="ARBA" id="ARBA00005005"/>
    </source>
</evidence>
<comment type="pathway">
    <text evidence="2">Lipid metabolism; butanoate metabolism.</text>
</comment>
<feature type="region of interest" description="Disordered" evidence="13">
    <location>
        <begin position="704"/>
        <end position="731"/>
    </location>
</feature>
<keyword evidence="11" id="KW-0511">Multifunctional enzyme</keyword>
<dbReference type="InterPro" id="IPR001753">
    <property type="entry name" value="Enoyl-CoA_hydra/iso"/>
</dbReference>
<evidence type="ECO:0000256" key="10">
    <source>
        <dbReference type="ARBA" id="ARBA00023239"/>
    </source>
</evidence>
<accession>I0KVT2</accession>
<dbReference type="FunFam" id="3.40.50.720:FF:000009">
    <property type="entry name" value="Fatty oxidation complex, alpha subunit"/>
    <property type="match status" value="1"/>
</dbReference>
<evidence type="ECO:0000256" key="9">
    <source>
        <dbReference type="ARBA" id="ARBA00023098"/>
    </source>
</evidence>
<dbReference type="Proteomes" id="UP000003448">
    <property type="component" value="Unassembled WGS sequence"/>
</dbReference>
<evidence type="ECO:0000256" key="5">
    <source>
        <dbReference type="ARBA" id="ARBA00022832"/>
    </source>
</evidence>
<evidence type="ECO:0000256" key="13">
    <source>
        <dbReference type="SAM" id="MobiDB-lite"/>
    </source>
</evidence>
<comment type="similarity">
    <text evidence="4">Belongs to the 3-hydroxyacyl-CoA dehydrogenase family.</text>
</comment>
<dbReference type="GO" id="GO:0070403">
    <property type="term" value="F:NAD+ binding"/>
    <property type="evidence" value="ECO:0007669"/>
    <property type="project" value="InterPro"/>
</dbReference>
<dbReference type="RefSeq" id="WP_007454968.1">
    <property type="nucleotide sequence ID" value="NZ_HF570108.1"/>
</dbReference>
<name>I0KVT2_9ACTN</name>
<dbReference type="SUPFAM" id="SSF51735">
    <property type="entry name" value="NAD(P)-binding Rossmann-fold domains"/>
    <property type="match status" value="1"/>
</dbReference>
<evidence type="ECO:0000256" key="8">
    <source>
        <dbReference type="ARBA" id="ARBA00023027"/>
    </source>
</evidence>
<feature type="domain" description="3-hydroxyacyl-CoA dehydrogenase C-terminal" evidence="14">
    <location>
        <begin position="499"/>
        <end position="595"/>
    </location>
</feature>
<dbReference type="Gene3D" id="3.40.50.720">
    <property type="entry name" value="NAD(P)-binding Rossmann-like Domain"/>
    <property type="match status" value="1"/>
</dbReference>
<dbReference type="EMBL" id="CAIE01000008">
    <property type="protein sequence ID" value="CCH15679.1"/>
    <property type="molecule type" value="Genomic_DNA"/>
</dbReference>